<evidence type="ECO:0000259" key="3">
    <source>
        <dbReference type="PROSITE" id="PS50801"/>
    </source>
</evidence>
<sequence>MDFSATSTRLPDDVALISVSGEIDVYTAPALRERLIDAANDGATRLIVDLTRVDFMDSTALGVLVGGLKRMRTNDGDLVLVCTAERLLRLFRITRLNEVLPIVPDLPSARSWRAPDAFRKS</sequence>
<dbReference type="InterPro" id="IPR003658">
    <property type="entry name" value="Anti-sigma_ant"/>
</dbReference>
<feature type="domain" description="STAS" evidence="3">
    <location>
        <begin position="4"/>
        <end position="100"/>
    </location>
</feature>
<evidence type="ECO:0000313" key="5">
    <source>
        <dbReference type="Proteomes" id="UP001210380"/>
    </source>
</evidence>
<evidence type="ECO:0000313" key="4">
    <source>
        <dbReference type="EMBL" id="MDA3626427.1"/>
    </source>
</evidence>
<dbReference type="PANTHER" id="PTHR33495">
    <property type="entry name" value="ANTI-SIGMA FACTOR ANTAGONIST TM_1081-RELATED-RELATED"/>
    <property type="match status" value="1"/>
</dbReference>
<dbReference type="CDD" id="cd07043">
    <property type="entry name" value="STAS_anti-anti-sigma_factors"/>
    <property type="match status" value="1"/>
</dbReference>
<dbReference type="InterPro" id="IPR036513">
    <property type="entry name" value="STAS_dom_sf"/>
</dbReference>
<evidence type="ECO:0000256" key="2">
    <source>
        <dbReference type="RuleBase" id="RU003749"/>
    </source>
</evidence>
<protein>
    <recommendedName>
        <fullName evidence="2">Anti-sigma factor antagonist</fullName>
    </recommendedName>
</protein>
<keyword evidence="5" id="KW-1185">Reference proteome</keyword>
<organism evidence="4 5">
    <name type="scientific">Saccharopolyspora oryzae</name>
    <dbReference type="NCBI Taxonomy" id="2997343"/>
    <lineage>
        <taxon>Bacteria</taxon>
        <taxon>Bacillati</taxon>
        <taxon>Actinomycetota</taxon>
        <taxon>Actinomycetes</taxon>
        <taxon>Pseudonocardiales</taxon>
        <taxon>Pseudonocardiaceae</taxon>
        <taxon>Saccharopolyspora</taxon>
    </lineage>
</organism>
<evidence type="ECO:0000256" key="1">
    <source>
        <dbReference type="ARBA" id="ARBA00009013"/>
    </source>
</evidence>
<reference evidence="4 5" key="1">
    <citation type="submission" date="2022-11" db="EMBL/GenBank/DDBJ databases">
        <title>Draft genome sequence of Saccharopolyspora sp. WRP15-2 isolated from rhizosphere soils of wild rice in Thailand.</title>
        <authorList>
            <person name="Duangmal K."/>
            <person name="Kammanee S."/>
            <person name="Muangham S."/>
        </authorList>
    </citation>
    <scope>NUCLEOTIDE SEQUENCE [LARGE SCALE GENOMIC DNA]</scope>
    <source>
        <strain evidence="4 5">WRP15-2</strain>
    </source>
</reference>
<dbReference type="Proteomes" id="UP001210380">
    <property type="component" value="Unassembled WGS sequence"/>
</dbReference>
<dbReference type="Pfam" id="PF01740">
    <property type="entry name" value="STAS"/>
    <property type="match status" value="1"/>
</dbReference>
<dbReference type="PANTHER" id="PTHR33495:SF2">
    <property type="entry name" value="ANTI-SIGMA FACTOR ANTAGONIST TM_1081-RELATED"/>
    <property type="match status" value="1"/>
</dbReference>
<proteinExistence type="inferred from homology"/>
<dbReference type="NCBIfam" id="TIGR00377">
    <property type="entry name" value="ant_ant_sig"/>
    <property type="match status" value="1"/>
</dbReference>
<gene>
    <name evidence="4" type="ORF">OU415_13350</name>
</gene>
<dbReference type="PROSITE" id="PS50801">
    <property type="entry name" value="STAS"/>
    <property type="match status" value="1"/>
</dbReference>
<name>A0ABT4UXI7_9PSEU</name>
<accession>A0ABT4UXI7</accession>
<dbReference type="Gene3D" id="3.30.750.24">
    <property type="entry name" value="STAS domain"/>
    <property type="match status" value="1"/>
</dbReference>
<dbReference type="RefSeq" id="WP_270949022.1">
    <property type="nucleotide sequence ID" value="NZ_JAQGLA010000015.1"/>
</dbReference>
<dbReference type="SUPFAM" id="SSF52091">
    <property type="entry name" value="SpoIIaa-like"/>
    <property type="match status" value="1"/>
</dbReference>
<comment type="caution">
    <text evidence="4">The sequence shown here is derived from an EMBL/GenBank/DDBJ whole genome shotgun (WGS) entry which is preliminary data.</text>
</comment>
<comment type="similarity">
    <text evidence="1 2">Belongs to the anti-sigma-factor antagonist family.</text>
</comment>
<dbReference type="InterPro" id="IPR002645">
    <property type="entry name" value="STAS_dom"/>
</dbReference>
<dbReference type="EMBL" id="JAQGLA010000015">
    <property type="protein sequence ID" value="MDA3626427.1"/>
    <property type="molecule type" value="Genomic_DNA"/>
</dbReference>